<evidence type="ECO:0000256" key="2">
    <source>
        <dbReference type="SAM" id="Phobius"/>
    </source>
</evidence>
<keyword evidence="2" id="KW-0812">Transmembrane</keyword>
<gene>
    <name evidence="3" type="ORF">JIG36_03425</name>
</gene>
<comment type="caution">
    <text evidence="3">The sequence shown here is derived from an EMBL/GenBank/DDBJ whole genome shotgun (WGS) entry which is preliminary data.</text>
</comment>
<protein>
    <submittedName>
        <fullName evidence="3">Uncharacterized protein</fullName>
    </submittedName>
</protein>
<dbReference type="RefSeq" id="WP_203374479.1">
    <property type="nucleotide sequence ID" value="NZ_JAENHP010000001.1"/>
</dbReference>
<evidence type="ECO:0000313" key="4">
    <source>
        <dbReference type="Proteomes" id="UP000632138"/>
    </source>
</evidence>
<dbReference type="EMBL" id="JAENHP010000001">
    <property type="protein sequence ID" value="MBM2614604.1"/>
    <property type="molecule type" value="Genomic_DNA"/>
</dbReference>
<feature type="transmembrane region" description="Helical" evidence="2">
    <location>
        <begin position="39"/>
        <end position="56"/>
    </location>
</feature>
<keyword evidence="2" id="KW-1133">Transmembrane helix</keyword>
<proteinExistence type="predicted"/>
<reference evidence="3 4" key="1">
    <citation type="submission" date="2021-01" db="EMBL/GenBank/DDBJ databases">
        <title>Actinoplanes sp. nov. LDG1-06 isolated from lichen.</title>
        <authorList>
            <person name="Saeng-In P."/>
            <person name="Phongsopitanun W."/>
            <person name="Kanchanasin P."/>
            <person name="Yuki M."/>
            <person name="Kudo T."/>
            <person name="Ohkuma M."/>
            <person name="Tanasupawat S."/>
        </authorList>
    </citation>
    <scope>NUCLEOTIDE SEQUENCE [LARGE SCALE GENOMIC DNA]</scope>
    <source>
        <strain evidence="3 4">LDG1-06</strain>
    </source>
</reference>
<name>A0ABS2A453_9ACTN</name>
<keyword evidence="2" id="KW-0472">Membrane</keyword>
<feature type="transmembrane region" description="Helical" evidence="2">
    <location>
        <begin position="9"/>
        <end position="27"/>
    </location>
</feature>
<evidence type="ECO:0000256" key="1">
    <source>
        <dbReference type="SAM" id="MobiDB-lite"/>
    </source>
</evidence>
<feature type="region of interest" description="Disordered" evidence="1">
    <location>
        <begin position="66"/>
        <end position="97"/>
    </location>
</feature>
<evidence type="ECO:0000313" key="3">
    <source>
        <dbReference type="EMBL" id="MBM2614604.1"/>
    </source>
</evidence>
<organism evidence="3 4">
    <name type="scientific">Paractinoplanes ovalisporus</name>
    <dbReference type="NCBI Taxonomy" id="2810368"/>
    <lineage>
        <taxon>Bacteria</taxon>
        <taxon>Bacillati</taxon>
        <taxon>Actinomycetota</taxon>
        <taxon>Actinomycetes</taxon>
        <taxon>Micromonosporales</taxon>
        <taxon>Micromonosporaceae</taxon>
        <taxon>Paractinoplanes</taxon>
    </lineage>
</organism>
<accession>A0ABS2A453</accession>
<sequence>MTRTWIRRLMIALACAPLAVISILHTMGRTGDFGLLGKWYVMVPLAVAGFFAWTLVEKAVERFVPAASSPSSPQDGDAPVRETVAGGELEPSGRQLP</sequence>
<dbReference type="Proteomes" id="UP000632138">
    <property type="component" value="Unassembled WGS sequence"/>
</dbReference>
<keyword evidence="4" id="KW-1185">Reference proteome</keyword>